<evidence type="ECO:0000313" key="1">
    <source>
        <dbReference type="EMBL" id="MBF6357906.1"/>
    </source>
</evidence>
<evidence type="ECO:0000313" key="2">
    <source>
        <dbReference type="Proteomes" id="UP000707731"/>
    </source>
</evidence>
<dbReference type="EMBL" id="JADLQN010000007">
    <property type="protein sequence ID" value="MBF6357906.1"/>
    <property type="molecule type" value="Genomic_DNA"/>
</dbReference>
<comment type="caution">
    <text evidence="1">The sequence shown here is derived from an EMBL/GenBank/DDBJ whole genome shotgun (WGS) entry which is preliminary data.</text>
</comment>
<protein>
    <submittedName>
        <fullName evidence="1">2'-5' RNA ligase family protein</fullName>
    </submittedName>
</protein>
<name>A0ABS0DHG0_9NOCA</name>
<accession>A0ABS0DHG0</accession>
<dbReference type="Gene3D" id="3.90.1140.10">
    <property type="entry name" value="Cyclic phosphodiesterase"/>
    <property type="match status" value="1"/>
</dbReference>
<gene>
    <name evidence="1" type="ORF">IU449_25755</name>
</gene>
<dbReference type="RefSeq" id="WP_195004742.1">
    <property type="nucleotide sequence ID" value="NZ_JADLQN010000007.1"/>
</dbReference>
<dbReference type="GO" id="GO:0016874">
    <property type="term" value="F:ligase activity"/>
    <property type="evidence" value="ECO:0007669"/>
    <property type="project" value="UniProtKB-KW"/>
</dbReference>
<sequence length="200" mass="21777">MRDLLPREERAGPLGYYRLLTFEHAAALHSAARDCQEGLDESLFAITPDDGLHLTLDRITRDGGSTSEQRARIAEVAVHACARQSPFALTIRQLTNMRGTIAIIVEPSNRVTALRDGLRAATSSILPDAAVRNTTSAPHVTIAYPIYEELTTEAAAAAEAADTRLDHVSVSVSEVGMVALERHGHEYRWETIARIPLTGP</sequence>
<dbReference type="Pfam" id="PF13563">
    <property type="entry name" value="2_5_RNA_ligase2"/>
    <property type="match status" value="1"/>
</dbReference>
<proteinExistence type="predicted"/>
<dbReference type="SUPFAM" id="SSF55144">
    <property type="entry name" value="LigT-like"/>
    <property type="match status" value="1"/>
</dbReference>
<organism evidence="1 2">
    <name type="scientific">Nocardia higoensis</name>
    <dbReference type="NCBI Taxonomy" id="228599"/>
    <lineage>
        <taxon>Bacteria</taxon>
        <taxon>Bacillati</taxon>
        <taxon>Actinomycetota</taxon>
        <taxon>Actinomycetes</taxon>
        <taxon>Mycobacteriales</taxon>
        <taxon>Nocardiaceae</taxon>
        <taxon>Nocardia</taxon>
    </lineage>
</organism>
<dbReference type="Proteomes" id="UP000707731">
    <property type="component" value="Unassembled WGS sequence"/>
</dbReference>
<keyword evidence="1" id="KW-0436">Ligase</keyword>
<reference evidence="1 2" key="1">
    <citation type="submission" date="2020-10" db="EMBL/GenBank/DDBJ databases">
        <title>Identification of Nocardia species via Next-generation sequencing and recognition of intraspecies genetic diversity.</title>
        <authorList>
            <person name="Li P."/>
            <person name="Li P."/>
            <person name="Lu B."/>
        </authorList>
    </citation>
    <scope>NUCLEOTIDE SEQUENCE [LARGE SCALE GENOMIC DNA]</scope>
    <source>
        <strain evidence="1 2">BJ06-0143</strain>
    </source>
</reference>
<dbReference type="InterPro" id="IPR009097">
    <property type="entry name" value="Cyclic_Pdiesterase"/>
</dbReference>
<keyword evidence="2" id="KW-1185">Reference proteome</keyword>